<feature type="transmembrane region" description="Helical" evidence="1">
    <location>
        <begin position="24"/>
        <end position="45"/>
    </location>
</feature>
<dbReference type="RefSeq" id="WP_013045051.1">
    <property type="nucleotide sequence ID" value="NC_014010.1"/>
</dbReference>
<evidence type="ECO:0000313" key="2">
    <source>
        <dbReference type="EMBL" id="ADE38421.1"/>
    </source>
</evidence>
<dbReference type="SMR" id="D5BPD9"/>
<dbReference type="eggNOG" id="COG1196">
    <property type="taxonomic scope" value="Bacteria"/>
</dbReference>
<accession>D5BPD9</accession>
<dbReference type="STRING" id="488538.SAR116_0178"/>
<keyword evidence="1" id="KW-1133">Transmembrane helix</keyword>
<protein>
    <submittedName>
        <fullName evidence="2">Uncharacterized protein</fullName>
    </submittedName>
</protein>
<keyword evidence="1" id="KW-0472">Membrane</keyword>
<sequence>MNQIGKWFEAVLGPLIGYLKIEGFGPFLAFAILVVGAIVIALILYHFSVFYRRLNNAISALQNCENEEEFYKNFESINGYFNNNSGLGVCWREFTETIIHPHVARPGGTDPIIRNTSRPGDFFDAEAAGFVTPTLRIMPNIFVGVGLFLTFAGLIAALSTATTAMSGGADQMQVALRDLLYTISAKFYTSLIALGVSIFLTIIFRILETKRSVLFKKLNDKIERGMHFVSVEEIAYSQLEEMKEQKIQLQQFNTDLAMKLGDHIETAVTSAMSPVVDKLSSMGENMGQSNIKAMQEIGDAIAKNVQGAAGESLGHLSDRLDNLTTVLGDMSSNLSKSTSEFENDIANALTSMKSGLEAMASDLQSNAAQTSDILSEKLEGLADSLSNAAENIKVSLEAGAGEVSGELERAIERLTEATDRSADKMGSAVDGINDAVKGIASSLEDASGQAGELAKARMEEAGASAANTFSEAGQKMSDALEVGMEELSTAMAGFEQSLGQASENMLKMNDELGNTSKVVSKTSSDLDSSVKALKEASGSVSGAISPALNAVESIQSAVRQMDEKVSSAASRVSEAVERLETEMRLSGESWEEHSKKFDGVNENLGAVFSKVNSQIEESQSRMRDFVIGVDGAFRNALAGLQEAVEELADERKAGRD</sequence>
<dbReference type="NCBIfam" id="NF033914">
    <property type="entry name" value="antiphage_ZorA_1"/>
    <property type="match status" value="1"/>
</dbReference>
<evidence type="ECO:0000256" key="1">
    <source>
        <dbReference type="SAM" id="Phobius"/>
    </source>
</evidence>
<organism evidence="2 3">
    <name type="scientific">Puniceispirillum marinum (strain IMCC1322)</name>
    <dbReference type="NCBI Taxonomy" id="488538"/>
    <lineage>
        <taxon>Bacteria</taxon>
        <taxon>Pseudomonadati</taxon>
        <taxon>Pseudomonadota</taxon>
        <taxon>Alphaproteobacteria</taxon>
        <taxon>Candidatus Puniceispirillales</taxon>
        <taxon>Candidatus Puniceispirillaceae</taxon>
        <taxon>Candidatus Puniceispirillum</taxon>
    </lineage>
</organism>
<dbReference type="Proteomes" id="UP000007460">
    <property type="component" value="Chromosome"/>
</dbReference>
<dbReference type="Gene3D" id="1.20.5.1230">
    <property type="entry name" value="Apolipoprotein A-I"/>
    <property type="match status" value="1"/>
</dbReference>
<gene>
    <name evidence="2" type="ordered locus">SAR116_0178</name>
</gene>
<keyword evidence="3" id="KW-1185">Reference proteome</keyword>
<dbReference type="KEGG" id="apb:SAR116_0178"/>
<dbReference type="EMBL" id="CP001751">
    <property type="protein sequence ID" value="ADE38421.1"/>
    <property type="molecule type" value="Genomic_DNA"/>
</dbReference>
<feature type="transmembrane region" description="Helical" evidence="1">
    <location>
        <begin position="187"/>
        <end position="207"/>
    </location>
</feature>
<proteinExistence type="predicted"/>
<keyword evidence="1" id="KW-0812">Transmembrane</keyword>
<dbReference type="HOGENOM" id="CLU_414289_0_0_5"/>
<evidence type="ECO:0000313" key="3">
    <source>
        <dbReference type="Proteomes" id="UP000007460"/>
    </source>
</evidence>
<feature type="transmembrane region" description="Helical" evidence="1">
    <location>
        <begin position="141"/>
        <end position="167"/>
    </location>
</feature>
<dbReference type="SUPFAM" id="SSF58113">
    <property type="entry name" value="Apolipoprotein A-I"/>
    <property type="match status" value="1"/>
</dbReference>
<dbReference type="AlphaFoldDB" id="D5BPD9"/>
<reference evidence="2 3" key="1">
    <citation type="journal article" date="2010" name="J. Bacteriol.">
        <title>Complete genome sequence of "Candidatus Puniceispirillum marinum" IMCC1322, a representative of the SAR116 clade in the Alphaproteobacteria.</title>
        <authorList>
            <person name="Oh H.M."/>
            <person name="Kwon K.K."/>
            <person name="Kang I."/>
            <person name="Kang S.G."/>
            <person name="Lee J.H."/>
            <person name="Kim S.J."/>
            <person name="Cho J.C."/>
        </authorList>
    </citation>
    <scope>NUCLEOTIDE SEQUENCE [LARGE SCALE GENOMIC DNA]</scope>
    <source>
        <strain evidence="2 3">IMCC1322</strain>
    </source>
</reference>
<name>D5BPD9_PUNMI</name>